<evidence type="ECO:0000313" key="3">
    <source>
        <dbReference type="EMBL" id="SMX89311.1"/>
    </source>
</evidence>
<sequence length="423" mass="47395">MRAGSASGSYWSCQVTESRLLEKLRSRIRSAWDDDPLFIDPIVEPGLTANQLSALRRAADETEKSGIPYFIAIVPKMRDTVRSRDVWDRFTADLAFRVHEAGRAEQSIVLFTMAESSAKTFAYVVDDNGPAMPPDSAMFARSASDDFLPLELSVPHHLRTLVATAQGEELPPPPDFDTRDVGERDEDYIEATGLDNGNPDALVFGAAAVTALGLSVWLMRRRAKYSWRTSLTTSPDPVKDERLPQRVDGALEPLPEPSESDDELWRIYDRGRRVQDALTAIMDEHPDWADDSDFSHRFGVQNLLTTLEWVRKRLRGTASKKSEAPRFCFLFPHHRHGIERFALRQRGTAVTVDLCAKCRSEINDGHDPECLMVPQRPGAKRSKPVPYFQRSDVYAVAGFGSFQPLEDAVLDAHGAVSARGRQR</sequence>
<gene>
    <name evidence="3" type="ORF">BAUR9175_02658</name>
</gene>
<reference evidence="3" key="1">
    <citation type="submission" date="2017-03" db="EMBL/GenBank/DDBJ databases">
        <authorList>
            <person name="Monnet C."/>
        </authorList>
    </citation>
    <scope>NUCLEOTIDE SEQUENCE [LARGE SCALE GENOMIC DNA]</scope>
    <source>
        <strain evidence="3">ATCC 9175</strain>
    </source>
</reference>
<keyword evidence="2" id="KW-0812">Transmembrane</keyword>
<evidence type="ECO:0000256" key="2">
    <source>
        <dbReference type="SAM" id="Phobius"/>
    </source>
</evidence>
<evidence type="ECO:0000313" key="4">
    <source>
        <dbReference type="Proteomes" id="UP000234525"/>
    </source>
</evidence>
<accession>A0A2H1JPH1</accession>
<protein>
    <submittedName>
        <fullName evidence="3">Uncharacterized protein</fullName>
    </submittedName>
</protein>
<dbReference type="AlphaFoldDB" id="A0A2H1JPH1"/>
<proteinExistence type="predicted"/>
<feature type="region of interest" description="Disordered" evidence="1">
    <location>
        <begin position="230"/>
        <end position="260"/>
    </location>
</feature>
<dbReference type="EMBL" id="FXZB01000018">
    <property type="protein sequence ID" value="SMX89311.1"/>
    <property type="molecule type" value="Genomic_DNA"/>
</dbReference>
<keyword evidence="2" id="KW-0472">Membrane</keyword>
<comment type="caution">
    <text evidence="3">The sequence shown here is derived from an EMBL/GenBank/DDBJ whole genome shotgun (WGS) entry which is preliminary data.</text>
</comment>
<name>A0A2H1JPH1_BREAU</name>
<keyword evidence="4" id="KW-1185">Reference proteome</keyword>
<feature type="transmembrane region" description="Helical" evidence="2">
    <location>
        <begin position="201"/>
        <end position="219"/>
    </location>
</feature>
<dbReference type="Proteomes" id="UP000234525">
    <property type="component" value="Unassembled WGS sequence"/>
</dbReference>
<organism evidence="3 4">
    <name type="scientific">Brevibacterium aurantiacum</name>
    <dbReference type="NCBI Taxonomy" id="273384"/>
    <lineage>
        <taxon>Bacteria</taxon>
        <taxon>Bacillati</taxon>
        <taxon>Actinomycetota</taxon>
        <taxon>Actinomycetes</taxon>
        <taxon>Micrococcales</taxon>
        <taxon>Brevibacteriaceae</taxon>
        <taxon>Brevibacterium</taxon>
    </lineage>
</organism>
<evidence type="ECO:0000256" key="1">
    <source>
        <dbReference type="SAM" id="MobiDB-lite"/>
    </source>
</evidence>
<keyword evidence="2" id="KW-1133">Transmembrane helix</keyword>